<protein>
    <submittedName>
        <fullName evidence="1">Uncharacterized protein</fullName>
    </submittedName>
</protein>
<evidence type="ECO:0000313" key="2">
    <source>
        <dbReference type="Proteomes" id="UP001371456"/>
    </source>
</evidence>
<keyword evidence="2" id="KW-1185">Reference proteome</keyword>
<proteinExistence type="predicted"/>
<evidence type="ECO:0000313" key="1">
    <source>
        <dbReference type="EMBL" id="KAK6780175.1"/>
    </source>
</evidence>
<sequence>MEAEGAIDMGNSIGDLIGKSGRGWGKGRRQISLVLQNNVVDSLIGDSIAYIAFP</sequence>
<comment type="caution">
    <text evidence="1">The sequence shown here is derived from an EMBL/GenBank/DDBJ whole genome shotgun (WGS) entry which is preliminary data.</text>
</comment>
<gene>
    <name evidence="1" type="ORF">RDI58_022359</name>
</gene>
<dbReference type="EMBL" id="JBANQN010000009">
    <property type="protein sequence ID" value="KAK6780175.1"/>
    <property type="molecule type" value="Genomic_DNA"/>
</dbReference>
<dbReference type="AlphaFoldDB" id="A0AAN8Y555"/>
<reference evidence="1 2" key="1">
    <citation type="submission" date="2024-02" db="EMBL/GenBank/DDBJ databases">
        <title>de novo genome assembly of Solanum bulbocastanum strain 11H21.</title>
        <authorList>
            <person name="Hosaka A.J."/>
        </authorList>
    </citation>
    <scope>NUCLEOTIDE SEQUENCE [LARGE SCALE GENOMIC DNA]</scope>
    <source>
        <tissue evidence="1">Young leaves</tissue>
    </source>
</reference>
<name>A0AAN8Y555_SOLBU</name>
<dbReference type="Proteomes" id="UP001371456">
    <property type="component" value="Unassembled WGS sequence"/>
</dbReference>
<accession>A0AAN8Y555</accession>
<organism evidence="1 2">
    <name type="scientific">Solanum bulbocastanum</name>
    <name type="common">Wild potato</name>
    <dbReference type="NCBI Taxonomy" id="147425"/>
    <lineage>
        <taxon>Eukaryota</taxon>
        <taxon>Viridiplantae</taxon>
        <taxon>Streptophyta</taxon>
        <taxon>Embryophyta</taxon>
        <taxon>Tracheophyta</taxon>
        <taxon>Spermatophyta</taxon>
        <taxon>Magnoliopsida</taxon>
        <taxon>eudicotyledons</taxon>
        <taxon>Gunneridae</taxon>
        <taxon>Pentapetalae</taxon>
        <taxon>asterids</taxon>
        <taxon>lamiids</taxon>
        <taxon>Solanales</taxon>
        <taxon>Solanaceae</taxon>
        <taxon>Solanoideae</taxon>
        <taxon>Solaneae</taxon>
        <taxon>Solanum</taxon>
    </lineage>
</organism>